<dbReference type="Gene3D" id="2.90.10.10">
    <property type="entry name" value="Bulb-type lectin domain"/>
    <property type="match status" value="1"/>
</dbReference>
<organism evidence="1 2">
    <name type="scientific">Cavenderia fasciculata</name>
    <name type="common">Slime mold</name>
    <name type="synonym">Dictyostelium fasciculatum</name>
    <dbReference type="NCBI Taxonomy" id="261658"/>
    <lineage>
        <taxon>Eukaryota</taxon>
        <taxon>Amoebozoa</taxon>
        <taxon>Evosea</taxon>
        <taxon>Eumycetozoa</taxon>
        <taxon>Dictyostelia</taxon>
        <taxon>Acytosteliales</taxon>
        <taxon>Cavenderiaceae</taxon>
        <taxon>Cavenderia</taxon>
    </lineage>
</organism>
<dbReference type="KEGG" id="dfa:DFA_06312"/>
<dbReference type="InterPro" id="IPR036426">
    <property type="entry name" value="Bulb-type_lectin_dom_sf"/>
</dbReference>
<dbReference type="Proteomes" id="UP000007797">
    <property type="component" value="Unassembled WGS sequence"/>
</dbReference>
<evidence type="ECO:0008006" key="3">
    <source>
        <dbReference type="Google" id="ProtNLM"/>
    </source>
</evidence>
<protein>
    <recommendedName>
        <fullName evidence="3">Bulb-type lectin domain-containing protein</fullName>
    </recommendedName>
</protein>
<dbReference type="OrthoDB" id="22673at2759"/>
<dbReference type="EMBL" id="GL883007">
    <property type="protein sequence ID" value="EGG24166.1"/>
    <property type="molecule type" value="Genomic_DNA"/>
</dbReference>
<evidence type="ECO:0000313" key="1">
    <source>
        <dbReference type="EMBL" id="EGG24166.1"/>
    </source>
</evidence>
<evidence type="ECO:0000313" key="2">
    <source>
        <dbReference type="Proteomes" id="UP000007797"/>
    </source>
</evidence>
<keyword evidence="2" id="KW-1185">Reference proteome</keyword>
<gene>
    <name evidence="1" type="ORF">DFA_06312</name>
</gene>
<dbReference type="SUPFAM" id="SSF51110">
    <property type="entry name" value="alpha-D-mannose-specific plant lectins"/>
    <property type="match status" value="1"/>
</dbReference>
<dbReference type="GeneID" id="14876095"/>
<reference evidence="2" key="1">
    <citation type="journal article" date="2011" name="Genome Res.">
        <title>Phylogeny-wide analysis of social amoeba genomes highlights ancient origins for complex intercellular communication.</title>
        <authorList>
            <person name="Heidel A.J."/>
            <person name="Lawal H.M."/>
            <person name="Felder M."/>
            <person name="Schilde C."/>
            <person name="Helps N.R."/>
            <person name="Tunggal B."/>
            <person name="Rivero F."/>
            <person name="John U."/>
            <person name="Schleicher M."/>
            <person name="Eichinger L."/>
            <person name="Platzer M."/>
            <person name="Noegel A.A."/>
            <person name="Schaap P."/>
            <person name="Gloeckner G."/>
        </authorList>
    </citation>
    <scope>NUCLEOTIDE SEQUENCE [LARGE SCALE GENOMIC DNA]</scope>
    <source>
        <strain evidence="2">SH3</strain>
    </source>
</reference>
<proteinExistence type="predicted"/>
<accession>F4PKP2</accession>
<name>F4PKP2_CACFS</name>
<dbReference type="RefSeq" id="XP_004362017.1">
    <property type="nucleotide sequence ID" value="XM_004361960.1"/>
</dbReference>
<sequence>MDPVYPDFSRYQFQMPLGSYIKTGQSLYPNRFITNGRDYLLLSTDGNLKLYASVQPFSPGATASWTTNFDTSTLTGPFALHVRASGLFLYDGGSKTYYGTVMRSFDPSTEYLAMQFSEPTQVGFLMVNSIGITGGQFLSTINRVTSQPLLTKTTPAGQPLIFHSGLVQPPLDISLRLEFSFGFLRLVFTTVDQRGSFDKFVMSEAYQSAPLNTNPQDVSFTQRFENSQLCFESCILGSNCYTWCPFSSAYQYQRYTMLQGFPSLLLLDSNYQIAYSLNPTTILITPQF</sequence>
<dbReference type="AlphaFoldDB" id="F4PKP2"/>